<accession>F0YA03</accession>
<reference evidence="13 14" key="1">
    <citation type="journal article" date="2011" name="Proc. Natl. Acad. Sci. U.S.A.">
        <title>Niche of harmful alga Aureococcus anophagefferens revealed through ecogenomics.</title>
        <authorList>
            <person name="Gobler C.J."/>
            <person name="Berry D.L."/>
            <person name="Dyhrman S.T."/>
            <person name="Wilhelm S.W."/>
            <person name="Salamov A."/>
            <person name="Lobanov A.V."/>
            <person name="Zhang Y."/>
            <person name="Collier J.L."/>
            <person name="Wurch L.L."/>
            <person name="Kustka A.B."/>
            <person name="Dill B.D."/>
            <person name="Shah M."/>
            <person name="VerBerkmoes N.C."/>
            <person name="Kuo A."/>
            <person name="Terry A."/>
            <person name="Pangilinan J."/>
            <person name="Lindquist E.A."/>
            <person name="Lucas S."/>
            <person name="Paulsen I.T."/>
            <person name="Hattenrath-Lehmann T.K."/>
            <person name="Talmage S.C."/>
            <person name="Walker E.A."/>
            <person name="Koch F."/>
            <person name="Burson A.M."/>
            <person name="Marcoval M.A."/>
            <person name="Tang Y.Z."/>
            <person name="Lecleir G.R."/>
            <person name="Coyne K.J."/>
            <person name="Berg G.M."/>
            <person name="Bertrand E.M."/>
            <person name="Saito M.A."/>
            <person name="Gladyshev V.N."/>
            <person name="Grigoriev I.V."/>
        </authorList>
    </citation>
    <scope>NUCLEOTIDE SEQUENCE [LARGE SCALE GENOMIC DNA]</scope>
    <source>
        <strain evidence="14">CCMP 1984</strain>
    </source>
</reference>
<dbReference type="InterPro" id="IPR029062">
    <property type="entry name" value="Class_I_gatase-like"/>
</dbReference>
<dbReference type="FunFam" id="3.40.50.880:FF:000002">
    <property type="entry name" value="CTP synthase"/>
    <property type="match status" value="1"/>
</dbReference>
<evidence type="ECO:0000256" key="6">
    <source>
        <dbReference type="ARBA" id="ARBA00022962"/>
    </source>
</evidence>
<dbReference type="OMA" id="ATTTPCV"/>
<dbReference type="SUPFAM" id="SSF52540">
    <property type="entry name" value="P-loop containing nucleoside triphosphate hydrolases"/>
    <property type="match status" value="1"/>
</dbReference>
<evidence type="ECO:0000256" key="9">
    <source>
        <dbReference type="RuleBase" id="RU810713"/>
    </source>
</evidence>
<dbReference type="EMBL" id="GL833129">
    <property type="protein sequence ID" value="EGB08086.1"/>
    <property type="molecule type" value="Genomic_DNA"/>
</dbReference>
<feature type="compositionally biased region" description="Low complexity" evidence="10">
    <location>
        <begin position="1"/>
        <end position="19"/>
    </location>
</feature>
<feature type="domain" description="CTP synthase N-terminal" evidence="12">
    <location>
        <begin position="26"/>
        <end position="297"/>
    </location>
</feature>
<organism evidence="14">
    <name type="scientific">Aureococcus anophagefferens</name>
    <name type="common">Harmful bloom alga</name>
    <dbReference type="NCBI Taxonomy" id="44056"/>
    <lineage>
        <taxon>Eukaryota</taxon>
        <taxon>Sar</taxon>
        <taxon>Stramenopiles</taxon>
        <taxon>Ochrophyta</taxon>
        <taxon>Pelagophyceae</taxon>
        <taxon>Pelagomonadales</taxon>
        <taxon>Pelagomonadaceae</taxon>
        <taxon>Aureococcus</taxon>
    </lineage>
</organism>
<keyword evidence="14" id="KW-1185">Reference proteome</keyword>
<gene>
    <name evidence="13" type="ORF">AURANDRAFT_26767</name>
</gene>
<evidence type="ECO:0000256" key="10">
    <source>
        <dbReference type="SAM" id="MobiDB-lite"/>
    </source>
</evidence>
<dbReference type="EC" id="6.3.4.2" evidence="9"/>
<keyword evidence="5 9" id="KW-0067">ATP-binding</keyword>
<protein>
    <recommendedName>
        <fullName evidence="9">CTP synthase</fullName>
        <ecNumber evidence="9">6.3.4.2</ecNumber>
    </recommendedName>
    <alternativeName>
        <fullName evidence="9">UTP--ammonia ligase</fullName>
    </alternativeName>
</protein>
<dbReference type="Pfam" id="PF06418">
    <property type="entry name" value="CTP_synth_N"/>
    <property type="match status" value="1"/>
</dbReference>
<comment type="function">
    <text evidence="9">Catalyzes the ATP-dependent amination of UTP to CTP with either L-glutamine or ammonia as the source of nitrogen.</text>
</comment>
<dbReference type="FunCoup" id="F0YA03">
    <property type="interactions" value="183"/>
</dbReference>
<dbReference type="CDD" id="cd01746">
    <property type="entry name" value="GATase1_CTP_Synthase"/>
    <property type="match status" value="1"/>
</dbReference>
<dbReference type="PROSITE" id="PS51273">
    <property type="entry name" value="GATASE_TYPE_1"/>
    <property type="match status" value="1"/>
</dbReference>
<dbReference type="InterPro" id="IPR017926">
    <property type="entry name" value="GATASE"/>
</dbReference>
<dbReference type="PANTHER" id="PTHR11550">
    <property type="entry name" value="CTP SYNTHASE"/>
    <property type="match status" value="1"/>
</dbReference>
<evidence type="ECO:0000256" key="8">
    <source>
        <dbReference type="ARBA" id="ARBA00047781"/>
    </source>
</evidence>
<dbReference type="GO" id="GO:0042802">
    <property type="term" value="F:identical protein binding"/>
    <property type="evidence" value="ECO:0007669"/>
    <property type="project" value="TreeGrafter"/>
</dbReference>
<evidence type="ECO:0000256" key="3">
    <source>
        <dbReference type="ARBA" id="ARBA00022598"/>
    </source>
</evidence>
<dbReference type="GO" id="GO:0044210">
    <property type="term" value="P:'de novo' CTP biosynthetic process"/>
    <property type="evidence" value="ECO:0007669"/>
    <property type="project" value="UniProtKB-UniRule"/>
</dbReference>
<dbReference type="InterPro" id="IPR033828">
    <property type="entry name" value="GATase1_CTP_Synthase"/>
</dbReference>
<evidence type="ECO:0000313" key="13">
    <source>
        <dbReference type="EMBL" id="EGB08086.1"/>
    </source>
</evidence>
<dbReference type="KEGG" id="aaf:AURANDRAFT_26767"/>
<comment type="pathway">
    <text evidence="1 9">Pyrimidine metabolism; CTP biosynthesis via de novo pathway; CTP from UDP: step 2/2.</text>
</comment>
<dbReference type="Pfam" id="PF00117">
    <property type="entry name" value="GATase"/>
    <property type="match status" value="1"/>
</dbReference>
<dbReference type="Gene3D" id="3.40.50.300">
    <property type="entry name" value="P-loop containing nucleotide triphosphate hydrolases"/>
    <property type="match status" value="1"/>
</dbReference>
<keyword evidence="6 9" id="KW-0315">Glutamine amidotransferase</keyword>
<dbReference type="FunFam" id="3.40.50.300:FF:000207">
    <property type="entry name" value="CTP synthase"/>
    <property type="match status" value="1"/>
</dbReference>
<feature type="region of interest" description="Disordered" evidence="10">
    <location>
        <begin position="1"/>
        <end position="20"/>
    </location>
</feature>
<evidence type="ECO:0000256" key="2">
    <source>
        <dbReference type="ARBA" id="ARBA00007533"/>
    </source>
</evidence>
<name>F0YA03_AURAN</name>
<dbReference type="InterPro" id="IPR017456">
    <property type="entry name" value="CTP_synthase_N"/>
</dbReference>
<sequence>MRAQPPRRAARRAATTSAAAPPPPTKFIVVTGGVISGIGKGVTASSIGVCMKMLGARVTAVKIDPYLNVDAGTMSPLEHGECFVLDDGGETDLDLGNYERFLDVLLGSDSNLTTGKIYKKVIERERCGDYLGKTVQIIPHVTDEIMARVESVARAPVDGSGAPPDICIVELGGTIGDIESMPFVEALRQLQLRHGPSGFCLVHVSMVPTTGPPPGEQKTKPTQHSVKELRSLGLTPDFIVCRSAHEVGLATRDKIGLFCNVPTERVLSLYDVPNIYRVPLEMLDRNLDILISEQLRLTSYRSSGAVFEGRSDGGVSLQRDAAFGESWKAMATRMESSDREVVVALVGKYHAQADSYLSVQSSLKHACVASDRKLRIEFVDSEKLEDGDAASWRAVKAAGGVLVPGGFGDRGTEGKIDVIKYAREHGTPFLGICLGMQLAVVEFARNVLDIANATSSEFDGSVAGTRDEAVLFMPEGSTTTMGATMRLGSRTTFLAADSLASRVYGGAREVDERHRHRYEVNPDLVAELEDGGLRFSGKDDTGRRAEVVELDGDHPFFFGCQFHPEYKSRPLSPSPPFLAFVRAAAALDPCP</sequence>
<evidence type="ECO:0000259" key="11">
    <source>
        <dbReference type="Pfam" id="PF00117"/>
    </source>
</evidence>
<dbReference type="CDD" id="cd03113">
    <property type="entry name" value="CTPS_N"/>
    <property type="match status" value="1"/>
</dbReference>
<dbReference type="AlphaFoldDB" id="F0YA03"/>
<dbReference type="OrthoDB" id="1739076at2759"/>
<comment type="similarity">
    <text evidence="2 9">Belongs to the CTP synthase family.</text>
</comment>
<dbReference type="InterPro" id="IPR004468">
    <property type="entry name" value="CTP_synthase"/>
</dbReference>
<proteinExistence type="inferred from homology"/>
<dbReference type="NCBIfam" id="TIGR00337">
    <property type="entry name" value="PyrG"/>
    <property type="match status" value="1"/>
</dbReference>
<dbReference type="InParanoid" id="F0YA03"/>
<keyword evidence="3 9" id="KW-0436">Ligase</keyword>
<keyword evidence="4 9" id="KW-0547">Nucleotide-binding</keyword>
<evidence type="ECO:0000313" key="14">
    <source>
        <dbReference type="Proteomes" id="UP000002729"/>
    </source>
</evidence>
<dbReference type="InterPro" id="IPR027417">
    <property type="entry name" value="P-loop_NTPase"/>
</dbReference>
<evidence type="ECO:0000256" key="1">
    <source>
        <dbReference type="ARBA" id="ARBA00005171"/>
    </source>
</evidence>
<dbReference type="GO" id="GO:0019856">
    <property type="term" value="P:pyrimidine nucleobase biosynthetic process"/>
    <property type="evidence" value="ECO:0007669"/>
    <property type="project" value="TreeGrafter"/>
</dbReference>
<feature type="domain" description="Glutamine amidotransferase" evidence="11">
    <location>
        <begin position="354"/>
        <end position="582"/>
    </location>
</feature>
<dbReference type="Proteomes" id="UP000002729">
    <property type="component" value="Unassembled WGS sequence"/>
</dbReference>
<dbReference type="GO" id="GO:0003883">
    <property type="term" value="F:CTP synthase activity"/>
    <property type="evidence" value="ECO:0007669"/>
    <property type="project" value="UniProtKB-UniRule"/>
</dbReference>
<dbReference type="GeneID" id="20220254"/>
<dbReference type="GO" id="GO:0005524">
    <property type="term" value="F:ATP binding"/>
    <property type="evidence" value="ECO:0007669"/>
    <property type="project" value="UniProtKB-KW"/>
</dbReference>
<evidence type="ECO:0000256" key="7">
    <source>
        <dbReference type="ARBA" id="ARBA00022975"/>
    </source>
</evidence>
<dbReference type="Gene3D" id="3.40.50.880">
    <property type="match status" value="1"/>
</dbReference>
<evidence type="ECO:0000256" key="4">
    <source>
        <dbReference type="ARBA" id="ARBA00022741"/>
    </source>
</evidence>
<dbReference type="RefSeq" id="XP_009037444.1">
    <property type="nucleotide sequence ID" value="XM_009039196.1"/>
</dbReference>
<dbReference type="SUPFAM" id="SSF52317">
    <property type="entry name" value="Class I glutamine amidotransferase-like"/>
    <property type="match status" value="1"/>
</dbReference>
<dbReference type="NCBIfam" id="NF003792">
    <property type="entry name" value="PRK05380.1"/>
    <property type="match status" value="1"/>
</dbReference>
<dbReference type="UniPathway" id="UPA00159">
    <property type="reaction ID" value="UER00277"/>
</dbReference>
<comment type="catalytic activity">
    <reaction evidence="8 9">
        <text>UTP + L-glutamine + ATP + H2O = CTP + L-glutamate + ADP + phosphate + 2 H(+)</text>
        <dbReference type="Rhea" id="RHEA:26426"/>
        <dbReference type="ChEBI" id="CHEBI:15377"/>
        <dbReference type="ChEBI" id="CHEBI:15378"/>
        <dbReference type="ChEBI" id="CHEBI:29985"/>
        <dbReference type="ChEBI" id="CHEBI:30616"/>
        <dbReference type="ChEBI" id="CHEBI:37563"/>
        <dbReference type="ChEBI" id="CHEBI:43474"/>
        <dbReference type="ChEBI" id="CHEBI:46398"/>
        <dbReference type="ChEBI" id="CHEBI:58359"/>
        <dbReference type="ChEBI" id="CHEBI:456216"/>
        <dbReference type="EC" id="6.3.4.2"/>
    </reaction>
</comment>
<keyword evidence="7 9" id="KW-0665">Pyrimidine biosynthesis</keyword>
<evidence type="ECO:0000259" key="12">
    <source>
        <dbReference type="Pfam" id="PF06418"/>
    </source>
</evidence>
<dbReference type="PANTHER" id="PTHR11550:SF0">
    <property type="entry name" value="CTP SYNTHASE-RELATED"/>
    <property type="match status" value="1"/>
</dbReference>
<dbReference type="eggNOG" id="KOG2387">
    <property type="taxonomic scope" value="Eukaryota"/>
</dbReference>
<evidence type="ECO:0000256" key="5">
    <source>
        <dbReference type="ARBA" id="ARBA00022840"/>
    </source>
</evidence>